<dbReference type="RefSeq" id="WP_160365081.1">
    <property type="nucleotide sequence ID" value="NZ_JACEIB010000001.1"/>
</dbReference>
<name>A0A838L105_9SPHN</name>
<dbReference type="SUPFAM" id="SSF89796">
    <property type="entry name" value="CoA-transferase family III (CaiB/BaiF)"/>
    <property type="match status" value="1"/>
</dbReference>
<dbReference type="EMBL" id="JACEIB010000001">
    <property type="protein sequence ID" value="MBA2933021.1"/>
    <property type="molecule type" value="Genomic_DNA"/>
</dbReference>
<organism evidence="1 2">
    <name type="scientific">Sphingomonas chungangi</name>
    <dbReference type="NCBI Taxonomy" id="2683589"/>
    <lineage>
        <taxon>Bacteria</taxon>
        <taxon>Pseudomonadati</taxon>
        <taxon>Pseudomonadota</taxon>
        <taxon>Alphaproteobacteria</taxon>
        <taxon>Sphingomonadales</taxon>
        <taxon>Sphingomonadaceae</taxon>
        <taxon>Sphingomonas</taxon>
    </lineage>
</organism>
<evidence type="ECO:0000313" key="1">
    <source>
        <dbReference type="EMBL" id="MBA2933021.1"/>
    </source>
</evidence>
<keyword evidence="1" id="KW-0808">Transferase</keyword>
<proteinExistence type="predicted"/>
<evidence type="ECO:0000313" key="2">
    <source>
        <dbReference type="Proteomes" id="UP000570166"/>
    </source>
</evidence>
<dbReference type="InterPro" id="IPR023606">
    <property type="entry name" value="CoA-Trfase_III_dom_1_sf"/>
</dbReference>
<dbReference type="GO" id="GO:0016740">
    <property type="term" value="F:transferase activity"/>
    <property type="evidence" value="ECO:0007669"/>
    <property type="project" value="UniProtKB-KW"/>
</dbReference>
<dbReference type="InterPro" id="IPR050509">
    <property type="entry name" value="CoA-transferase_III"/>
</dbReference>
<protein>
    <submittedName>
        <fullName evidence="1">CoA transferase</fullName>
    </submittedName>
</protein>
<dbReference type="Gene3D" id="3.40.50.10540">
    <property type="entry name" value="Crotonobetainyl-coa:carnitine coa-transferase, domain 1"/>
    <property type="match status" value="1"/>
</dbReference>
<dbReference type="Gene3D" id="3.30.1540.10">
    <property type="entry name" value="formyl-coa transferase, domain 3"/>
    <property type="match status" value="1"/>
</dbReference>
<reference evidence="1 2" key="1">
    <citation type="submission" date="2020-07" db="EMBL/GenBank/DDBJ databases">
        <authorList>
            <person name="Sun Q."/>
        </authorList>
    </citation>
    <scope>NUCLEOTIDE SEQUENCE [LARGE SCALE GENOMIC DNA]</scope>
    <source>
        <strain evidence="1 2">CGMCC 1.13654</strain>
    </source>
</reference>
<dbReference type="InterPro" id="IPR044855">
    <property type="entry name" value="CoA-Trfase_III_dom3_sf"/>
</dbReference>
<dbReference type="Pfam" id="PF02515">
    <property type="entry name" value="CoA_transf_3"/>
    <property type="match status" value="1"/>
</dbReference>
<accession>A0A838L105</accession>
<gene>
    <name evidence="1" type="ORF">HZF05_02815</name>
</gene>
<comment type="caution">
    <text evidence="1">The sequence shown here is derived from an EMBL/GenBank/DDBJ whole genome shotgun (WGS) entry which is preliminary data.</text>
</comment>
<dbReference type="PANTHER" id="PTHR48228">
    <property type="entry name" value="SUCCINYL-COA--D-CITRAMALATE COA-TRANSFERASE"/>
    <property type="match status" value="1"/>
</dbReference>
<keyword evidence="2" id="KW-1185">Reference proteome</keyword>
<dbReference type="AlphaFoldDB" id="A0A838L105"/>
<dbReference type="PANTHER" id="PTHR48228:SF5">
    <property type="entry name" value="ALPHA-METHYLACYL-COA RACEMASE"/>
    <property type="match status" value="1"/>
</dbReference>
<dbReference type="Proteomes" id="UP000570166">
    <property type="component" value="Unassembled WGS sequence"/>
</dbReference>
<dbReference type="InterPro" id="IPR003673">
    <property type="entry name" value="CoA-Trfase_fam_III"/>
</dbReference>
<sequence length="395" mass="42942">MSDRPQSAKGAPTQLKVLDVSTHWSGSMASRHLAHLGADVVKLENPKIGDGNRALAPLIANEGMSHLVLNAGKRSVAIDRRSDQWDDVLRRAVEWADIFIVGSQPGIAKRRSLDFEAIAALNPRIVYCNISGYGELGPWADYPLHGLNGDAAAGLVDVAIADGLPQAAETYRSVGTSLAGLHAALGILEAVRRRDQGGGAQRVSASVWESSMFWQWRDVTTRLNDGVSAPAYADLGSRYAMYQTADDRVILVCPIERKFWEPFCDLLDLPTDWKVAGDWSASGMDWGKGRIDERRLIAERMRSKPMSEWIAAFDGAGIPFSPLYAVEEAARTPQAGMLSVMARMRLGDRTISVPNVPIHIGDLAGQDPRGRDEIGAAPRLGEHTAEFLREIGLPG</sequence>